<protein>
    <recommendedName>
        <fullName evidence="1">EGF-like domain-containing protein</fullName>
    </recommendedName>
</protein>
<reference evidence="3 4" key="1">
    <citation type="journal article" date="2014" name="Nat. Genet.">
        <title>Genome and transcriptome of the porcine whipworm Trichuris suis.</title>
        <authorList>
            <person name="Jex A.R."/>
            <person name="Nejsum P."/>
            <person name="Schwarz E.M."/>
            <person name="Hu L."/>
            <person name="Young N.D."/>
            <person name="Hall R.S."/>
            <person name="Korhonen P.K."/>
            <person name="Liao S."/>
            <person name="Thamsborg S."/>
            <person name="Xia J."/>
            <person name="Xu P."/>
            <person name="Wang S."/>
            <person name="Scheerlinck J.P."/>
            <person name="Hofmann A."/>
            <person name="Sternberg P.W."/>
            <person name="Wang J."/>
            <person name="Gasser R.B."/>
        </authorList>
    </citation>
    <scope>NUCLEOTIDE SEQUENCE [LARGE SCALE GENOMIC DNA]</scope>
    <source>
        <strain evidence="3">DCEP-RM93F</strain>
        <strain evidence="2">DCEP-RM93M</strain>
    </source>
</reference>
<name>A0A085NKE3_9BILA</name>
<evidence type="ECO:0000259" key="1">
    <source>
        <dbReference type="PROSITE" id="PS01186"/>
    </source>
</evidence>
<gene>
    <name evidence="2" type="ORF">M513_06737</name>
    <name evidence="3" type="ORF">M514_06737</name>
</gene>
<dbReference type="InterPro" id="IPR006149">
    <property type="entry name" value="EB_dom"/>
</dbReference>
<dbReference type="PROSITE" id="PS01186">
    <property type="entry name" value="EGF_2"/>
    <property type="match status" value="1"/>
</dbReference>
<evidence type="ECO:0000313" key="3">
    <source>
        <dbReference type="EMBL" id="KFD69939.1"/>
    </source>
</evidence>
<sequence length="415" mass="46188">MKSSLGWRSVGILFCLSIIAGRIWCLTTTCSQLTAVVCFEIANAYCDMYAGRCRCKVGYFEDGNRCHSELGSPCSNRGEPCASIAGSLCDPVESVCRCSAGRRQLNLNTCSQSSEDKWRLSPMLPNVTYVKQLNEEIKPSHIEAIKDLDVKSVFTQWLRRMSKIFIQRSAVGSKCSVNTPCLVKYSQCSELGLCECQYGFYHRDGKCSPGLGNACILPGRPCYNIPNSDCSESHICSCKHGYRQIIDHCEPTVSFRMLRKLIRLTTCASLEFKEKSQRFTITPVNLVLCKSNCPIEHATCVKGSCQCLPGYKVVEDKCISTGVGDFANCTYDWDCQQKNSQCVDKQCQCTPGYILIIDRCLPTVGSVCSETFPCGVPYSYCGADFRCRCYNGYVAESSECVEVQTQQDEPVMPFE</sequence>
<dbReference type="EMBL" id="KL363228">
    <property type="protein sequence ID" value="KFD52356.1"/>
    <property type="molecule type" value="Genomic_DNA"/>
</dbReference>
<dbReference type="PANTHER" id="PTHR39069">
    <property type="entry name" value="ECDYSONE-INDUCIBLE GENE E1, ISOFORM A"/>
    <property type="match status" value="1"/>
</dbReference>
<dbReference type="Proteomes" id="UP000030764">
    <property type="component" value="Unassembled WGS sequence"/>
</dbReference>
<dbReference type="AlphaFoldDB" id="A0A085NKE3"/>
<keyword evidence="4" id="KW-1185">Reference proteome</keyword>
<dbReference type="SMART" id="SM00181">
    <property type="entry name" value="EGF"/>
    <property type="match status" value="7"/>
</dbReference>
<accession>A0A085NKE3</accession>
<evidence type="ECO:0000313" key="2">
    <source>
        <dbReference type="EMBL" id="KFD52356.1"/>
    </source>
</evidence>
<feature type="domain" description="EGF-like" evidence="1">
    <location>
        <begin position="236"/>
        <end position="249"/>
    </location>
</feature>
<evidence type="ECO:0000313" key="4">
    <source>
        <dbReference type="Proteomes" id="UP000030764"/>
    </source>
</evidence>
<proteinExistence type="predicted"/>
<dbReference type="PANTHER" id="PTHR39069:SF8">
    <property type="entry name" value="FI17111P1"/>
    <property type="match status" value="1"/>
</dbReference>
<dbReference type="InterPro" id="IPR000742">
    <property type="entry name" value="EGF"/>
</dbReference>
<dbReference type="Proteomes" id="UP000030758">
    <property type="component" value="Unassembled WGS sequence"/>
</dbReference>
<dbReference type="Pfam" id="PF01683">
    <property type="entry name" value="EB"/>
    <property type="match status" value="1"/>
</dbReference>
<dbReference type="OrthoDB" id="504708at2759"/>
<dbReference type="EMBL" id="KL367491">
    <property type="protein sequence ID" value="KFD69939.1"/>
    <property type="molecule type" value="Genomic_DNA"/>
</dbReference>
<organism evidence="3">
    <name type="scientific">Trichuris suis</name>
    <name type="common">pig whipworm</name>
    <dbReference type="NCBI Taxonomy" id="68888"/>
    <lineage>
        <taxon>Eukaryota</taxon>
        <taxon>Metazoa</taxon>
        <taxon>Ecdysozoa</taxon>
        <taxon>Nematoda</taxon>
        <taxon>Enoplea</taxon>
        <taxon>Dorylaimia</taxon>
        <taxon>Trichinellida</taxon>
        <taxon>Trichuridae</taxon>
        <taxon>Trichuris</taxon>
    </lineage>
</organism>